<gene>
    <name evidence="4" type="primary">LOC105233758</name>
</gene>
<evidence type="ECO:0000259" key="2">
    <source>
        <dbReference type="PROSITE" id="PS50041"/>
    </source>
</evidence>
<dbReference type="Proteomes" id="UP001652620">
    <property type="component" value="Chromosome 1"/>
</dbReference>
<dbReference type="CDD" id="cd00037">
    <property type="entry name" value="CLECT"/>
    <property type="match status" value="1"/>
</dbReference>
<keyword evidence="3" id="KW-1185">Reference proteome</keyword>
<dbReference type="Pfam" id="PF00059">
    <property type="entry name" value="Lectin_C"/>
    <property type="match status" value="1"/>
</dbReference>
<dbReference type="PANTHER" id="PTHR22803">
    <property type="entry name" value="MANNOSE, PHOSPHOLIPASE, LECTIN RECEPTOR RELATED"/>
    <property type="match status" value="1"/>
</dbReference>
<proteinExistence type="predicted"/>
<dbReference type="SMART" id="SM00034">
    <property type="entry name" value="CLECT"/>
    <property type="match status" value="1"/>
</dbReference>
<feature type="chain" id="PRO_5046018612" evidence="1">
    <location>
        <begin position="19"/>
        <end position="205"/>
    </location>
</feature>
<dbReference type="SUPFAM" id="SSF56436">
    <property type="entry name" value="C-type lectin-like"/>
    <property type="match status" value="1"/>
</dbReference>
<dbReference type="PROSITE" id="PS50041">
    <property type="entry name" value="C_TYPE_LECTIN_2"/>
    <property type="match status" value="1"/>
</dbReference>
<dbReference type="Gene3D" id="3.10.100.10">
    <property type="entry name" value="Mannose-Binding Protein A, subunit A"/>
    <property type="match status" value="1"/>
</dbReference>
<feature type="signal peptide" evidence="1">
    <location>
        <begin position="1"/>
        <end position="18"/>
    </location>
</feature>
<protein>
    <submittedName>
        <fullName evidence="4">C-type lectin 37Db-like</fullName>
    </submittedName>
</protein>
<reference evidence="4" key="2">
    <citation type="submission" date="2025-08" db="UniProtKB">
        <authorList>
            <consortium name="RefSeq"/>
        </authorList>
    </citation>
    <scope>IDENTIFICATION</scope>
    <source>
        <tissue evidence="4">Adult</tissue>
    </source>
</reference>
<evidence type="ECO:0000313" key="3">
    <source>
        <dbReference type="Proteomes" id="UP001652620"/>
    </source>
</evidence>
<feature type="domain" description="C-type lectin" evidence="2">
    <location>
        <begin position="51"/>
        <end position="174"/>
    </location>
</feature>
<dbReference type="OrthoDB" id="7950296at2759"/>
<evidence type="ECO:0000256" key="1">
    <source>
        <dbReference type="SAM" id="SignalP"/>
    </source>
</evidence>
<keyword evidence="1" id="KW-0732">Signal</keyword>
<dbReference type="InterPro" id="IPR016186">
    <property type="entry name" value="C-type_lectin-like/link_sf"/>
</dbReference>
<dbReference type="GeneID" id="105233758"/>
<dbReference type="InterPro" id="IPR050111">
    <property type="entry name" value="C-type_lectin/snaclec_domain"/>
</dbReference>
<evidence type="ECO:0000313" key="4">
    <source>
        <dbReference type="RefSeq" id="XP_029404188.2"/>
    </source>
</evidence>
<organism evidence="3 4">
    <name type="scientific">Bactrocera dorsalis</name>
    <name type="common">Oriental fruit fly</name>
    <name type="synonym">Dacus dorsalis</name>
    <dbReference type="NCBI Taxonomy" id="27457"/>
    <lineage>
        <taxon>Eukaryota</taxon>
        <taxon>Metazoa</taxon>
        <taxon>Ecdysozoa</taxon>
        <taxon>Arthropoda</taxon>
        <taxon>Hexapoda</taxon>
        <taxon>Insecta</taxon>
        <taxon>Pterygota</taxon>
        <taxon>Neoptera</taxon>
        <taxon>Endopterygota</taxon>
        <taxon>Diptera</taxon>
        <taxon>Brachycera</taxon>
        <taxon>Muscomorpha</taxon>
        <taxon>Tephritoidea</taxon>
        <taxon>Tephritidae</taxon>
        <taxon>Bactrocera</taxon>
        <taxon>Bactrocera</taxon>
    </lineage>
</organism>
<dbReference type="RefSeq" id="XP_029404188.2">
    <property type="nucleotide sequence ID" value="XM_029548328.2"/>
</dbReference>
<dbReference type="InterPro" id="IPR016187">
    <property type="entry name" value="CTDL_fold"/>
</dbReference>
<dbReference type="InterPro" id="IPR001304">
    <property type="entry name" value="C-type_lectin-like"/>
</dbReference>
<dbReference type="AlphaFoldDB" id="A0A8N4KXD2"/>
<dbReference type="KEGG" id="bdr:105233758"/>
<sequence>MGLTKCCIFILCFAGVLSDCIDISKPGESFCKPNKLFYSAVENKTQPFIGIGSKYYLINTVSKMNWFGAALYCRKYDSDLAVIESEAEMNALSSYLTTNESHIDKRFWLGLTDSAEEGKFLSIKDGRPMPYAKWSEGQPTNYAGNENCVDLWLVNNIFEMNDENCMAEYYAICELRQPKKTCDVCELKIFLERFMQQTNIPYCQN</sequence>
<name>A0A8N4KXD2_BACDO</name>
<reference evidence="3" key="1">
    <citation type="submission" date="2025-05" db="UniProtKB">
        <authorList>
            <consortium name="RefSeq"/>
        </authorList>
    </citation>
    <scope>NUCLEOTIDE SEQUENCE [LARGE SCALE GENOMIC DNA]</scope>
</reference>
<accession>A0A8N4KXD2</accession>